<gene>
    <name evidence="2" type="ORF">WN55_07768</name>
</gene>
<feature type="region of interest" description="Disordered" evidence="1">
    <location>
        <begin position="131"/>
        <end position="160"/>
    </location>
</feature>
<name>A0A154P4N5_DUFNO</name>
<sequence>MSLAAARLADWTSCGRGYAAVAATAELAQTQKLTAQDKHRDCKLRRSPGHCGLWKKGTKDGRRASTSGIEEEREKDDPSFSTGPQWYDNIPVYENATSNQKYAETREITETFYGIEEEKLLKNDLRVSWRRSDSVHDSSSSRAEEYLDTRDGASRGKQVLPKSAQALMVVPAEVPRPTPKKRDPVYCKFQISQGLRDGSCS</sequence>
<feature type="compositionally biased region" description="Basic and acidic residues" evidence="1">
    <location>
        <begin position="142"/>
        <end position="154"/>
    </location>
</feature>
<protein>
    <submittedName>
        <fullName evidence="2">Uncharacterized protein</fullName>
    </submittedName>
</protein>
<evidence type="ECO:0000313" key="2">
    <source>
        <dbReference type="EMBL" id="KZC06813.1"/>
    </source>
</evidence>
<accession>A0A154P4N5</accession>
<evidence type="ECO:0000313" key="3">
    <source>
        <dbReference type="Proteomes" id="UP000076502"/>
    </source>
</evidence>
<dbReference type="Proteomes" id="UP000076502">
    <property type="component" value="Unassembled WGS sequence"/>
</dbReference>
<keyword evidence="3" id="KW-1185">Reference proteome</keyword>
<evidence type="ECO:0000256" key="1">
    <source>
        <dbReference type="SAM" id="MobiDB-lite"/>
    </source>
</evidence>
<organism evidence="2 3">
    <name type="scientific">Dufourea novaeangliae</name>
    <name type="common">Sweat bee</name>
    <dbReference type="NCBI Taxonomy" id="178035"/>
    <lineage>
        <taxon>Eukaryota</taxon>
        <taxon>Metazoa</taxon>
        <taxon>Ecdysozoa</taxon>
        <taxon>Arthropoda</taxon>
        <taxon>Hexapoda</taxon>
        <taxon>Insecta</taxon>
        <taxon>Pterygota</taxon>
        <taxon>Neoptera</taxon>
        <taxon>Endopterygota</taxon>
        <taxon>Hymenoptera</taxon>
        <taxon>Apocrita</taxon>
        <taxon>Aculeata</taxon>
        <taxon>Apoidea</taxon>
        <taxon>Anthophila</taxon>
        <taxon>Halictidae</taxon>
        <taxon>Rophitinae</taxon>
        <taxon>Dufourea</taxon>
    </lineage>
</organism>
<feature type="region of interest" description="Disordered" evidence="1">
    <location>
        <begin position="32"/>
        <end position="88"/>
    </location>
</feature>
<reference evidence="2 3" key="1">
    <citation type="submission" date="2015-07" db="EMBL/GenBank/DDBJ databases">
        <title>The genome of Dufourea novaeangliae.</title>
        <authorList>
            <person name="Pan H."/>
            <person name="Kapheim K."/>
        </authorList>
    </citation>
    <scope>NUCLEOTIDE SEQUENCE [LARGE SCALE GENOMIC DNA]</scope>
    <source>
        <strain evidence="2">0120121106</strain>
        <tissue evidence="2">Whole body</tissue>
    </source>
</reference>
<proteinExistence type="predicted"/>
<dbReference type="EMBL" id="KQ434814">
    <property type="protein sequence ID" value="KZC06813.1"/>
    <property type="molecule type" value="Genomic_DNA"/>
</dbReference>
<dbReference type="AlphaFoldDB" id="A0A154P4N5"/>